<keyword evidence="2" id="KW-1185">Reference proteome</keyword>
<accession>C7R1R5</accession>
<dbReference type="AlphaFoldDB" id="C7R1R5"/>
<proteinExistence type="predicted"/>
<organism evidence="1 2">
    <name type="scientific">Jonesia denitrificans (strain ATCC 14870 / DSM 20603 / BCRC 15368 / CIP 55.134 / JCM 11481 / NBRC 15587 / NCTC 10816 / Prevot 55134)</name>
    <name type="common">Listeria denitrificans</name>
    <dbReference type="NCBI Taxonomy" id="471856"/>
    <lineage>
        <taxon>Bacteria</taxon>
        <taxon>Bacillati</taxon>
        <taxon>Actinomycetota</taxon>
        <taxon>Actinomycetes</taxon>
        <taxon>Micrococcales</taxon>
        <taxon>Jonesiaceae</taxon>
        <taxon>Jonesia</taxon>
    </lineage>
</organism>
<dbReference type="RefSeq" id="WP_015771011.1">
    <property type="nucleotide sequence ID" value="NC_013174.1"/>
</dbReference>
<gene>
    <name evidence="1" type="ordered locus">Jden_0719</name>
</gene>
<dbReference type="KEGG" id="jde:Jden_0719"/>
<reference evidence="1 2" key="1">
    <citation type="journal article" date="2009" name="Stand. Genomic Sci.">
        <title>Complete genome sequence of Jonesia denitrificans type strain (Prevot 55134).</title>
        <authorList>
            <person name="Pukall R."/>
            <person name="Gehrich-Schroter G."/>
            <person name="Lapidus A."/>
            <person name="Nolan M."/>
            <person name="Glavina Del Rio T."/>
            <person name="Lucas S."/>
            <person name="Chen F."/>
            <person name="Tice H."/>
            <person name="Pitluck S."/>
            <person name="Cheng J.F."/>
            <person name="Copeland A."/>
            <person name="Saunders E."/>
            <person name="Brettin T."/>
            <person name="Detter J.C."/>
            <person name="Bruce D."/>
            <person name="Goodwin L."/>
            <person name="Pati A."/>
            <person name="Ivanova N."/>
            <person name="Mavromatis K."/>
            <person name="Ovchinnikova G."/>
            <person name="Chen A."/>
            <person name="Palaniappan K."/>
            <person name="Land M."/>
            <person name="Hauser L."/>
            <person name="Chang Y.J."/>
            <person name="Jeffries C.D."/>
            <person name="Chain P."/>
            <person name="Goker M."/>
            <person name="Bristow J."/>
            <person name="Eisen J.A."/>
            <person name="Markowitz V."/>
            <person name="Hugenholtz P."/>
            <person name="Kyrpides N.C."/>
            <person name="Klenk H.P."/>
            <person name="Han C."/>
        </authorList>
    </citation>
    <scope>NUCLEOTIDE SEQUENCE [LARGE SCALE GENOMIC DNA]</scope>
    <source>
        <strain evidence="2">ATCC 14870 / DSM 20603 / BCRC 15368 / CIP 55.134 / JCM 11481 / NBRC 15587 / NCTC 10816 / Prevot 55134</strain>
    </source>
</reference>
<dbReference type="OrthoDB" id="4426339at2"/>
<name>C7R1R5_JONDD</name>
<dbReference type="Gene3D" id="3.40.50.720">
    <property type="entry name" value="NAD(P)-binding Rossmann-like Domain"/>
    <property type="match status" value="1"/>
</dbReference>
<evidence type="ECO:0000313" key="1">
    <source>
        <dbReference type="EMBL" id="ACV08383.1"/>
    </source>
</evidence>
<dbReference type="STRING" id="471856.Jden_0719"/>
<dbReference type="Proteomes" id="UP000000628">
    <property type="component" value="Chromosome"/>
</dbReference>
<evidence type="ECO:0008006" key="3">
    <source>
        <dbReference type="Google" id="ProtNLM"/>
    </source>
</evidence>
<evidence type="ECO:0000313" key="2">
    <source>
        <dbReference type="Proteomes" id="UP000000628"/>
    </source>
</evidence>
<protein>
    <recommendedName>
        <fullName evidence="3">UBA/THIF-type NAD/FAD binding protein</fullName>
    </recommendedName>
</protein>
<sequence>MELRDGACLTFPSHGTVVVFGNRDEQLCLTDVDLETERWLRSLSTSIPLTVPARATRTQKLLTDAGFLVHAPVTPAPAARPAPAHMRWEEAALQAQGYGVEESRIILDRRSRAVVAVRGLSPTTVALITHAVGLGVRHLVIDDVGAPQPSGILSGVFERGRSRREGAISYLTTRYPVTIRRADSPIDVVVIKARGEDHDRLASAMLSVEHVPHLFVVEEATRIRIGPFVIPGSTACVDCCTASLQNTPTHSRSAPVADTDDPPYSHTSRAVAAAIAGHEIASFLGGEQPHTSTHVMTVSNGAVLPQRHKWGSCHPCDYFKTHSSPTLASGIRQ</sequence>
<dbReference type="EMBL" id="CP001706">
    <property type="protein sequence ID" value="ACV08383.1"/>
    <property type="molecule type" value="Genomic_DNA"/>
</dbReference>
<dbReference type="HOGENOM" id="CLU_833602_0_0_11"/>